<evidence type="ECO:0000256" key="1">
    <source>
        <dbReference type="ARBA" id="ARBA00004123"/>
    </source>
</evidence>
<dbReference type="GO" id="GO:0005634">
    <property type="term" value="C:nucleus"/>
    <property type="evidence" value="ECO:0007669"/>
    <property type="project" value="UniProtKB-SubCell"/>
</dbReference>
<dbReference type="GO" id="GO:0033186">
    <property type="term" value="C:CAF-1 complex"/>
    <property type="evidence" value="ECO:0007669"/>
    <property type="project" value="TreeGrafter"/>
</dbReference>
<evidence type="ECO:0000259" key="11">
    <source>
        <dbReference type="Pfam" id="PF12253"/>
    </source>
</evidence>
<protein>
    <recommendedName>
        <fullName evidence="14">Chromatin assembly factor 1 subunit A</fullName>
    </recommendedName>
</protein>
<evidence type="ECO:0000256" key="4">
    <source>
        <dbReference type="ARBA" id="ARBA00022801"/>
    </source>
</evidence>
<dbReference type="Pfam" id="PF11600">
    <property type="entry name" value="CAF1A_acidic"/>
    <property type="match status" value="1"/>
</dbReference>
<evidence type="ECO:0008006" key="14">
    <source>
        <dbReference type="Google" id="ProtNLM"/>
    </source>
</evidence>
<feature type="compositionally biased region" description="Polar residues" evidence="9">
    <location>
        <begin position="130"/>
        <end position="146"/>
    </location>
</feature>
<gene>
    <name evidence="12" type="ORF">KVV02_005966</name>
</gene>
<feature type="region of interest" description="Disordered" evidence="9">
    <location>
        <begin position="511"/>
        <end position="562"/>
    </location>
</feature>
<evidence type="ECO:0000259" key="10">
    <source>
        <dbReference type="Pfam" id="PF11600"/>
    </source>
</evidence>
<feature type="compositionally biased region" description="Basic and acidic residues" evidence="9">
    <location>
        <begin position="832"/>
        <end position="842"/>
    </location>
</feature>
<keyword evidence="7" id="KW-0539">Nucleus</keyword>
<keyword evidence="5" id="KW-0143">Chaperone</keyword>
<evidence type="ECO:0000313" key="13">
    <source>
        <dbReference type="Proteomes" id="UP000717515"/>
    </source>
</evidence>
<dbReference type="PROSITE" id="PS00337">
    <property type="entry name" value="BETA_LACTAMASE_D"/>
    <property type="match status" value="1"/>
</dbReference>
<feature type="compositionally biased region" description="Acidic residues" evidence="9">
    <location>
        <begin position="777"/>
        <end position="830"/>
    </location>
</feature>
<evidence type="ECO:0000256" key="7">
    <source>
        <dbReference type="ARBA" id="ARBA00023242"/>
    </source>
</evidence>
<dbReference type="InterPro" id="IPR021644">
    <property type="entry name" value="CAF-1_p150_acidic"/>
</dbReference>
<feature type="domain" description="Chromatin assembly factor 1 subunit A dimerization" evidence="11">
    <location>
        <begin position="736"/>
        <end position="805"/>
    </location>
</feature>
<dbReference type="Pfam" id="PF12253">
    <property type="entry name" value="CAF1A_dimeriz"/>
    <property type="match status" value="1"/>
</dbReference>
<feature type="domain" description="Chromatin assembly factor 1 p150 subunit acidic region" evidence="10">
    <location>
        <begin position="508"/>
        <end position="614"/>
    </location>
</feature>
<keyword evidence="2" id="KW-0235">DNA replication</keyword>
<proteinExistence type="predicted"/>
<keyword evidence="3" id="KW-0227">DNA damage</keyword>
<accession>A0A9P8D2P5</accession>
<evidence type="ECO:0000256" key="8">
    <source>
        <dbReference type="ARBA" id="ARBA00023251"/>
    </source>
</evidence>
<comment type="subcellular location">
    <subcellularLocation>
        <location evidence="1">Nucleus</location>
    </subcellularLocation>
</comment>
<dbReference type="InterPro" id="IPR022043">
    <property type="entry name" value="CAF1A_DD"/>
</dbReference>
<keyword evidence="6" id="KW-0234">DNA repair</keyword>
<evidence type="ECO:0000256" key="2">
    <source>
        <dbReference type="ARBA" id="ARBA00022705"/>
    </source>
</evidence>
<feature type="compositionally biased region" description="Polar residues" evidence="9">
    <location>
        <begin position="71"/>
        <end position="90"/>
    </location>
</feature>
<dbReference type="PANTHER" id="PTHR15272:SF0">
    <property type="entry name" value="CHROMATIN ASSEMBLY FACTOR 1 SUBUNIT A"/>
    <property type="match status" value="1"/>
</dbReference>
<evidence type="ECO:0000256" key="3">
    <source>
        <dbReference type="ARBA" id="ARBA00022763"/>
    </source>
</evidence>
<dbReference type="GO" id="GO:0006260">
    <property type="term" value="P:DNA replication"/>
    <property type="evidence" value="ECO:0007669"/>
    <property type="project" value="UniProtKB-KW"/>
</dbReference>
<dbReference type="Proteomes" id="UP000717515">
    <property type="component" value="Unassembled WGS sequence"/>
</dbReference>
<evidence type="ECO:0000256" key="9">
    <source>
        <dbReference type="SAM" id="MobiDB-lite"/>
    </source>
</evidence>
<feature type="region of interest" description="Disordered" evidence="9">
    <location>
        <begin position="777"/>
        <end position="842"/>
    </location>
</feature>
<dbReference type="AlphaFoldDB" id="A0A9P8D2P5"/>
<feature type="compositionally biased region" description="Low complexity" evidence="9">
    <location>
        <begin position="147"/>
        <end position="158"/>
    </location>
</feature>
<keyword evidence="4" id="KW-0378">Hydrolase</keyword>
<evidence type="ECO:0000313" key="12">
    <source>
        <dbReference type="EMBL" id="KAG9327390.1"/>
    </source>
</evidence>
<dbReference type="GO" id="GO:0006334">
    <property type="term" value="P:nucleosome assembly"/>
    <property type="evidence" value="ECO:0007669"/>
    <property type="project" value="TreeGrafter"/>
</dbReference>
<evidence type="ECO:0000256" key="5">
    <source>
        <dbReference type="ARBA" id="ARBA00023186"/>
    </source>
</evidence>
<dbReference type="GO" id="GO:0008800">
    <property type="term" value="F:beta-lactamase activity"/>
    <property type="evidence" value="ECO:0007669"/>
    <property type="project" value="InterPro"/>
</dbReference>
<reference evidence="12" key="1">
    <citation type="submission" date="2021-07" db="EMBL/GenBank/DDBJ databases">
        <title>Draft genome of Mortierella alpina, strain LL118, isolated from an aspen leaf litter sample.</title>
        <authorList>
            <person name="Yang S."/>
            <person name="Vinatzer B.A."/>
        </authorList>
    </citation>
    <scope>NUCLEOTIDE SEQUENCE</scope>
    <source>
        <strain evidence="12">LL118</strain>
    </source>
</reference>
<dbReference type="EMBL" id="JAIFTL010000005">
    <property type="protein sequence ID" value="KAG9327390.1"/>
    <property type="molecule type" value="Genomic_DNA"/>
</dbReference>
<sequence length="910" mass="99416">MPPKSSSPTMSRTLSGFFSKDGSAPAATADTRGQAPAGKVETQVTDTAEVVSAATPEKTKPKKRVSKAKPSESTENSKSAIASDTTSVTGAGSDKPKPSPSPKSKKGAKTEILSEVVIPKAPRTPKKNSKAASATESSLRQDFNKLSPTATSSSTVSPFIVDTKESPRSPSKNGAAGTSVSTIVASGTSSGLSKLNKVDTASMFKVRNGKAYITENKLKFSSHPSAIADLCKFHEYREHLREAEDLSQYPGAILVEDHVEITSIPTEQLGIIAKLVEESELLLQEMATSFMSTLCPLGFEAFEGFAATVNVQDDSEAMDVDVESTEDRKIPTRRSGTTVSSTAIMEAVQSVAQRVNYGIPVSNLPGPVKMTPTNLSVYRWEVQDIDRYFPSDMRAAVVKRRHKRMEASAALTAWFLGLDATQQDELCPVPVSTFKVPGALFNAENGIAFAGKRNRLSMGGEIMDVDSEANPFMVATADADGLIRSGPILLQGQPTVEAAVDPAVIESKMKEAEAKKKEAEAKEERRLEKERKTAEKQLEKDLREAERVQKEEAKKRKAEEERLKKEQTSLRFVGFFKTATSPAAKKDNAQACANDTTTSALMERFHPFHVKKNTTLAPVNRFTKDDCTNESMDQALGLPRPDFEGDSDVDMDVDSDQDVVPVVSTADVKATLSSLLSKSSESVGQQVNGHRAKRLPRNCKSMTVAEAMQSGLLLQDQEDDSDCVLSWRDIPALRLRLFQFAENYRPAYYGTWSKRSKLINGRRFLSKDTDLIEYDIDSEAEWEEDEEGEECKSDEDDEDADEMGSELEEEDDWLVPEGYLSDDEGLDAGEEGGSKSDVKKSKELRRPTLAHITPVIVGPIFEMTLGEDSSHSALEPYHIEFLGDYGIGMDMYHATESKTSTTPLPAEIPV</sequence>
<dbReference type="GO" id="GO:0017001">
    <property type="term" value="P:antibiotic catabolic process"/>
    <property type="evidence" value="ECO:0007669"/>
    <property type="project" value="InterPro"/>
</dbReference>
<dbReference type="GO" id="GO:0046677">
    <property type="term" value="P:response to antibiotic"/>
    <property type="evidence" value="ECO:0007669"/>
    <property type="project" value="UniProtKB-KW"/>
</dbReference>
<organism evidence="12 13">
    <name type="scientific">Mortierella alpina</name>
    <name type="common">Oleaginous fungus</name>
    <name type="synonym">Mortierella renispora</name>
    <dbReference type="NCBI Taxonomy" id="64518"/>
    <lineage>
        <taxon>Eukaryota</taxon>
        <taxon>Fungi</taxon>
        <taxon>Fungi incertae sedis</taxon>
        <taxon>Mucoromycota</taxon>
        <taxon>Mortierellomycotina</taxon>
        <taxon>Mortierellomycetes</taxon>
        <taxon>Mortierellales</taxon>
        <taxon>Mortierellaceae</taxon>
        <taxon>Mortierella</taxon>
    </lineage>
</organism>
<dbReference type="PANTHER" id="PTHR15272">
    <property type="entry name" value="CHROMATIN ASSEMBLY FACTOR 1 SUBUNIT A CAF-1 SUBUNIT A"/>
    <property type="match status" value="1"/>
</dbReference>
<keyword evidence="8" id="KW-0046">Antibiotic resistance</keyword>
<dbReference type="GO" id="GO:0006281">
    <property type="term" value="P:DNA repair"/>
    <property type="evidence" value="ECO:0007669"/>
    <property type="project" value="UniProtKB-KW"/>
</dbReference>
<evidence type="ECO:0000256" key="6">
    <source>
        <dbReference type="ARBA" id="ARBA00023204"/>
    </source>
</evidence>
<comment type="caution">
    <text evidence="12">The sequence shown here is derived from an EMBL/GenBank/DDBJ whole genome shotgun (WGS) entry which is preliminary data.</text>
</comment>
<feature type="compositionally biased region" description="Polar residues" evidence="9">
    <location>
        <begin position="1"/>
        <end position="16"/>
    </location>
</feature>
<name>A0A9P8D2P5_MORAP</name>
<dbReference type="InterPro" id="IPR002137">
    <property type="entry name" value="Beta-lactam_class-D_AS"/>
</dbReference>
<feature type="compositionally biased region" description="Polar residues" evidence="9">
    <location>
        <begin position="168"/>
        <end position="180"/>
    </location>
</feature>
<feature type="region of interest" description="Disordered" evidence="9">
    <location>
        <begin position="1"/>
        <end position="180"/>
    </location>
</feature>